<keyword evidence="2" id="KW-0805">Transcription regulation</keyword>
<dbReference type="EMBL" id="CP018762">
    <property type="protein sequence ID" value="APZ33038.1"/>
    <property type="molecule type" value="Genomic_DNA"/>
</dbReference>
<evidence type="ECO:0000259" key="7">
    <source>
        <dbReference type="Pfam" id="PF04545"/>
    </source>
</evidence>
<accession>A0A1P8U4J5</accession>
<feature type="domain" description="RNA polymerase sigma-70 region 2" evidence="6">
    <location>
        <begin position="6"/>
        <end position="73"/>
    </location>
</feature>
<dbReference type="InterPro" id="IPR039425">
    <property type="entry name" value="RNA_pol_sigma-70-like"/>
</dbReference>
<dbReference type="InterPro" id="IPR013325">
    <property type="entry name" value="RNA_pol_sigma_r2"/>
</dbReference>
<name>A0A1P8U4J5_9MICO</name>
<dbReference type="InterPro" id="IPR014284">
    <property type="entry name" value="RNA_pol_sigma-70_dom"/>
</dbReference>
<dbReference type="RefSeq" id="WP_076688483.1">
    <property type="nucleotide sequence ID" value="NZ_CP018762.1"/>
</dbReference>
<dbReference type="OrthoDB" id="9803203at2"/>
<evidence type="ECO:0000313" key="8">
    <source>
        <dbReference type="EMBL" id="APZ33038.1"/>
    </source>
</evidence>
<evidence type="ECO:0000256" key="4">
    <source>
        <dbReference type="ARBA" id="ARBA00023125"/>
    </source>
</evidence>
<dbReference type="CDD" id="cd06171">
    <property type="entry name" value="Sigma70_r4"/>
    <property type="match status" value="1"/>
</dbReference>
<keyword evidence="4" id="KW-0238">DNA-binding</keyword>
<evidence type="ECO:0000313" key="9">
    <source>
        <dbReference type="Proteomes" id="UP000187185"/>
    </source>
</evidence>
<dbReference type="InterPro" id="IPR036388">
    <property type="entry name" value="WH-like_DNA-bd_sf"/>
</dbReference>
<dbReference type="InterPro" id="IPR007630">
    <property type="entry name" value="RNA_pol_sigma70_r4"/>
</dbReference>
<protein>
    <recommendedName>
        <fullName evidence="10">RNA polymerase sigma-70 region 4 domain-containing protein</fullName>
    </recommendedName>
</protein>
<keyword evidence="9" id="KW-1185">Reference proteome</keyword>
<dbReference type="STRING" id="36805.BOH66_01050"/>
<gene>
    <name evidence="8" type="ORF">BOH66_01050</name>
</gene>
<dbReference type="KEGG" id="maur:BOH66_01050"/>
<keyword evidence="3" id="KW-0731">Sigma factor</keyword>
<dbReference type="SUPFAM" id="SSF88659">
    <property type="entry name" value="Sigma3 and sigma4 domains of RNA polymerase sigma factors"/>
    <property type="match status" value="1"/>
</dbReference>
<dbReference type="Gene3D" id="1.10.1740.10">
    <property type="match status" value="1"/>
</dbReference>
<sequence>MDIGPLYLQHRDTLHRVAASVLREVGLQGEKQDVVSDAMLSLSASPPTEQIDNWEAYLVRVVKNKAYDRIRAADVIHFGRSLDVEEDERKDRTEDVHSDADERIDAVRVAPHLHDSMAALTARERFILTEALDKHRTQGEIAEELGVSRPRVNQILNQALQKLRDDLESKGVIR</sequence>
<evidence type="ECO:0000256" key="2">
    <source>
        <dbReference type="ARBA" id="ARBA00023015"/>
    </source>
</evidence>
<feature type="domain" description="RNA polymerase sigma-70 region 4" evidence="7">
    <location>
        <begin position="117"/>
        <end position="164"/>
    </location>
</feature>
<organism evidence="8 9">
    <name type="scientific">Microbacterium aurum</name>
    <dbReference type="NCBI Taxonomy" id="36805"/>
    <lineage>
        <taxon>Bacteria</taxon>
        <taxon>Bacillati</taxon>
        <taxon>Actinomycetota</taxon>
        <taxon>Actinomycetes</taxon>
        <taxon>Micrococcales</taxon>
        <taxon>Microbacteriaceae</taxon>
        <taxon>Microbacterium</taxon>
    </lineage>
</organism>
<keyword evidence="5" id="KW-0804">Transcription</keyword>
<evidence type="ECO:0008006" key="10">
    <source>
        <dbReference type="Google" id="ProtNLM"/>
    </source>
</evidence>
<dbReference type="Proteomes" id="UP000187185">
    <property type="component" value="Chromosome"/>
</dbReference>
<dbReference type="SUPFAM" id="SSF88946">
    <property type="entry name" value="Sigma2 domain of RNA polymerase sigma factors"/>
    <property type="match status" value="1"/>
</dbReference>
<dbReference type="AlphaFoldDB" id="A0A1P8U4J5"/>
<dbReference type="GO" id="GO:0003677">
    <property type="term" value="F:DNA binding"/>
    <property type="evidence" value="ECO:0007669"/>
    <property type="project" value="UniProtKB-KW"/>
</dbReference>
<evidence type="ECO:0000256" key="3">
    <source>
        <dbReference type="ARBA" id="ARBA00023082"/>
    </source>
</evidence>
<dbReference type="Gene3D" id="1.10.10.10">
    <property type="entry name" value="Winged helix-like DNA-binding domain superfamily/Winged helix DNA-binding domain"/>
    <property type="match status" value="1"/>
</dbReference>
<dbReference type="InterPro" id="IPR000943">
    <property type="entry name" value="RNA_pol_sigma70"/>
</dbReference>
<dbReference type="GO" id="GO:0006352">
    <property type="term" value="P:DNA-templated transcription initiation"/>
    <property type="evidence" value="ECO:0007669"/>
    <property type="project" value="InterPro"/>
</dbReference>
<proteinExistence type="inferred from homology"/>
<evidence type="ECO:0000256" key="1">
    <source>
        <dbReference type="ARBA" id="ARBA00010641"/>
    </source>
</evidence>
<comment type="similarity">
    <text evidence="1">Belongs to the sigma-70 factor family. ECF subfamily.</text>
</comment>
<dbReference type="Pfam" id="PF04545">
    <property type="entry name" value="Sigma70_r4"/>
    <property type="match status" value="1"/>
</dbReference>
<dbReference type="PANTHER" id="PTHR43133">
    <property type="entry name" value="RNA POLYMERASE ECF-TYPE SIGMA FACTO"/>
    <property type="match status" value="1"/>
</dbReference>
<dbReference type="Pfam" id="PF04542">
    <property type="entry name" value="Sigma70_r2"/>
    <property type="match status" value="1"/>
</dbReference>
<dbReference type="InterPro" id="IPR007627">
    <property type="entry name" value="RNA_pol_sigma70_r2"/>
</dbReference>
<dbReference type="PANTHER" id="PTHR43133:SF46">
    <property type="entry name" value="RNA POLYMERASE SIGMA-70 FACTOR ECF SUBFAMILY"/>
    <property type="match status" value="1"/>
</dbReference>
<dbReference type="NCBIfam" id="TIGR02937">
    <property type="entry name" value="sigma70-ECF"/>
    <property type="match status" value="1"/>
</dbReference>
<evidence type="ECO:0000259" key="6">
    <source>
        <dbReference type="Pfam" id="PF04542"/>
    </source>
</evidence>
<dbReference type="GO" id="GO:0016987">
    <property type="term" value="F:sigma factor activity"/>
    <property type="evidence" value="ECO:0007669"/>
    <property type="project" value="UniProtKB-KW"/>
</dbReference>
<dbReference type="InterPro" id="IPR013324">
    <property type="entry name" value="RNA_pol_sigma_r3/r4-like"/>
</dbReference>
<reference evidence="8 9" key="1">
    <citation type="submission" date="2016-12" db="EMBL/GenBank/DDBJ databases">
        <title>Complete genome sequence of Microbacterium aurum KACC 15219.</title>
        <authorList>
            <person name="Jung Y."/>
            <person name="Shin J.-H."/>
            <person name="Lee Y.-J."/>
            <person name="Yi H."/>
            <person name="Bahn Y.-S."/>
            <person name="Kim J.F."/>
            <person name="Lee D.-W."/>
        </authorList>
    </citation>
    <scope>NUCLEOTIDE SEQUENCE [LARGE SCALE GENOMIC DNA]</scope>
    <source>
        <strain evidence="8 9">KACC 15219</strain>
    </source>
</reference>
<evidence type="ECO:0000256" key="5">
    <source>
        <dbReference type="ARBA" id="ARBA00023163"/>
    </source>
</evidence>
<dbReference type="PRINTS" id="PR00046">
    <property type="entry name" value="SIGMA70FCT"/>
</dbReference>